<organism evidence="4 5">
    <name type="scientific">Mangrovibacterium marinum</name>
    <dbReference type="NCBI Taxonomy" id="1639118"/>
    <lineage>
        <taxon>Bacteria</taxon>
        <taxon>Pseudomonadati</taxon>
        <taxon>Bacteroidota</taxon>
        <taxon>Bacteroidia</taxon>
        <taxon>Marinilabiliales</taxon>
        <taxon>Prolixibacteraceae</taxon>
        <taxon>Mangrovibacterium</taxon>
    </lineage>
</organism>
<evidence type="ECO:0000313" key="4">
    <source>
        <dbReference type="EMBL" id="PTN07725.1"/>
    </source>
</evidence>
<feature type="domain" description="Protein FecR C-terminal" evidence="3">
    <location>
        <begin position="250"/>
        <end position="318"/>
    </location>
</feature>
<dbReference type="Pfam" id="PF04773">
    <property type="entry name" value="FecR"/>
    <property type="match status" value="1"/>
</dbReference>
<accession>A0A2T5BZL3</accession>
<dbReference type="AlphaFoldDB" id="A0A2T5BZL3"/>
<feature type="domain" description="FecR protein" evidence="2">
    <location>
        <begin position="107"/>
        <end position="202"/>
    </location>
</feature>
<keyword evidence="1" id="KW-0812">Transmembrane</keyword>
<dbReference type="EMBL" id="QAAD01000014">
    <property type="protein sequence ID" value="PTN07725.1"/>
    <property type="molecule type" value="Genomic_DNA"/>
</dbReference>
<comment type="caution">
    <text evidence="4">The sequence shown here is derived from an EMBL/GenBank/DDBJ whole genome shotgun (WGS) entry which is preliminary data.</text>
</comment>
<proteinExistence type="predicted"/>
<keyword evidence="1" id="KW-0472">Membrane</keyword>
<dbReference type="PANTHER" id="PTHR30273">
    <property type="entry name" value="PERIPLASMIC SIGNAL SENSOR AND SIGMA FACTOR ACTIVATOR FECR-RELATED"/>
    <property type="match status" value="1"/>
</dbReference>
<feature type="transmembrane region" description="Helical" evidence="1">
    <location>
        <begin position="79"/>
        <end position="97"/>
    </location>
</feature>
<dbReference type="Gene3D" id="3.55.50.30">
    <property type="match status" value="1"/>
</dbReference>
<dbReference type="PANTHER" id="PTHR30273:SF2">
    <property type="entry name" value="PROTEIN FECR"/>
    <property type="match status" value="1"/>
</dbReference>
<evidence type="ECO:0000259" key="2">
    <source>
        <dbReference type="Pfam" id="PF04773"/>
    </source>
</evidence>
<gene>
    <name evidence="4" type="ORF">C8N47_11468</name>
</gene>
<sequence length="323" mass="37222">MDKDLFNNFISGNSNDEENQQLLDQLNRSPEKLNAARKSYFGIVHLLGSSPNKIWLNSRFQHLQQKQRRRMLFLKTSKIAAFLILAAFVGGILTWIHKTPETLKWTTITLQRGECRVIILPDSSQVQLAPASTLSYPLHFGKEQREVHLDGEAYFDVRKDRQKPFIVSTQSSRLEVTGTSFNMSSYSSDDQDVIMLVEGGVKLNFFDQAGAQTGQIELKPYQKAVYDKVSQEVTDSRFRDSDLNDWSHRKLSFRNERFVDLAKTLERYYDVDIIFKNKALQEILLNGDFEKETLIDILETIKLLTPFSYQLDTSTNTIYLSAL</sequence>
<evidence type="ECO:0000256" key="1">
    <source>
        <dbReference type="SAM" id="Phobius"/>
    </source>
</evidence>
<evidence type="ECO:0000313" key="5">
    <source>
        <dbReference type="Proteomes" id="UP000243525"/>
    </source>
</evidence>
<dbReference type="InterPro" id="IPR006860">
    <property type="entry name" value="FecR"/>
</dbReference>
<keyword evidence="5" id="KW-1185">Reference proteome</keyword>
<dbReference type="PIRSF" id="PIRSF018266">
    <property type="entry name" value="FecR"/>
    <property type="match status" value="1"/>
</dbReference>
<dbReference type="Proteomes" id="UP000243525">
    <property type="component" value="Unassembled WGS sequence"/>
</dbReference>
<reference evidence="4 5" key="1">
    <citation type="submission" date="2018-04" db="EMBL/GenBank/DDBJ databases">
        <title>Genomic Encyclopedia of Archaeal and Bacterial Type Strains, Phase II (KMG-II): from individual species to whole genera.</title>
        <authorList>
            <person name="Goeker M."/>
        </authorList>
    </citation>
    <scope>NUCLEOTIDE SEQUENCE [LARGE SCALE GENOMIC DNA]</scope>
    <source>
        <strain evidence="4 5">DSM 28823</strain>
    </source>
</reference>
<keyword evidence="1" id="KW-1133">Transmembrane helix</keyword>
<evidence type="ECO:0000259" key="3">
    <source>
        <dbReference type="Pfam" id="PF16344"/>
    </source>
</evidence>
<protein>
    <submittedName>
        <fullName evidence="4">FecR family protein</fullName>
    </submittedName>
</protein>
<dbReference type="GO" id="GO:0016989">
    <property type="term" value="F:sigma factor antagonist activity"/>
    <property type="evidence" value="ECO:0007669"/>
    <property type="project" value="TreeGrafter"/>
</dbReference>
<dbReference type="Pfam" id="PF16344">
    <property type="entry name" value="FecR_C"/>
    <property type="match status" value="1"/>
</dbReference>
<dbReference type="OrthoDB" id="783402at2"/>
<name>A0A2T5BZL3_9BACT</name>
<dbReference type="InterPro" id="IPR032508">
    <property type="entry name" value="FecR_C"/>
</dbReference>
<dbReference type="InterPro" id="IPR012373">
    <property type="entry name" value="Ferrdict_sens_TM"/>
</dbReference>
<dbReference type="Gene3D" id="2.60.120.1440">
    <property type="match status" value="1"/>
</dbReference>